<accession>A0AAV8Z506</accession>
<reference evidence="1" key="1">
    <citation type="journal article" date="2023" name="Insect Mol. Biol.">
        <title>Genome sequencing provides insights into the evolution of gene families encoding plant cell wall-degrading enzymes in longhorned beetles.</title>
        <authorList>
            <person name="Shin N.R."/>
            <person name="Okamura Y."/>
            <person name="Kirsch R."/>
            <person name="Pauchet Y."/>
        </authorList>
    </citation>
    <scope>NUCLEOTIDE SEQUENCE</scope>
    <source>
        <strain evidence="1">AMC_N1</strain>
    </source>
</reference>
<evidence type="ECO:0000313" key="1">
    <source>
        <dbReference type="EMBL" id="KAJ8958897.1"/>
    </source>
</evidence>
<evidence type="ECO:0008006" key="3">
    <source>
        <dbReference type="Google" id="ProtNLM"/>
    </source>
</evidence>
<evidence type="ECO:0000313" key="2">
    <source>
        <dbReference type="Proteomes" id="UP001162162"/>
    </source>
</evidence>
<organism evidence="1 2">
    <name type="scientific">Aromia moschata</name>
    <dbReference type="NCBI Taxonomy" id="1265417"/>
    <lineage>
        <taxon>Eukaryota</taxon>
        <taxon>Metazoa</taxon>
        <taxon>Ecdysozoa</taxon>
        <taxon>Arthropoda</taxon>
        <taxon>Hexapoda</taxon>
        <taxon>Insecta</taxon>
        <taxon>Pterygota</taxon>
        <taxon>Neoptera</taxon>
        <taxon>Endopterygota</taxon>
        <taxon>Coleoptera</taxon>
        <taxon>Polyphaga</taxon>
        <taxon>Cucujiformia</taxon>
        <taxon>Chrysomeloidea</taxon>
        <taxon>Cerambycidae</taxon>
        <taxon>Cerambycinae</taxon>
        <taxon>Callichromatini</taxon>
        <taxon>Aromia</taxon>
    </lineage>
</organism>
<keyword evidence="2" id="KW-1185">Reference proteome</keyword>
<gene>
    <name evidence="1" type="ORF">NQ318_019665</name>
</gene>
<sequence>MYRYNFEVRVQFVKLACLWITEVIHVLVRCAQLKELLLLPKVCVKTQEPQLVTEHNSHFSREYCIKTSDYLLRRRLHRLKENLVEYGGFNKPRPKNYRIQDAEDVAINVVDPYTIRKQQHSFQLILNADWISAIGTYNKLARPIIF</sequence>
<comment type="caution">
    <text evidence="1">The sequence shown here is derived from an EMBL/GenBank/DDBJ whole genome shotgun (WGS) entry which is preliminary data.</text>
</comment>
<protein>
    <recommendedName>
        <fullName evidence="3">Ribosomal protein S4</fullName>
    </recommendedName>
</protein>
<proteinExistence type="predicted"/>
<dbReference type="EMBL" id="JAPWTK010000015">
    <property type="protein sequence ID" value="KAJ8958897.1"/>
    <property type="molecule type" value="Genomic_DNA"/>
</dbReference>
<dbReference type="AlphaFoldDB" id="A0AAV8Z506"/>
<name>A0AAV8Z506_9CUCU</name>
<dbReference type="Proteomes" id="UP001162162">
    <property type="component" value="Unassembled WGS sequence"/>
</dbReference>